<keyword evidence="3" id="KW-1185">Reference proteome</keyword>
<evidence type="ECO:0000313" key="3">
    <source>
        <dbReference type="Proteomes" id="UP000316706"/>
    </source>
</evidence>
<dbReference type="AlphaFoldDB" id="A0A543IM77"/>
<feature type="compositionally biased region" description="Gly residues" evidence="1">
    <location>
        <begin position="73"/>
        <end position="86"/>
    </location>
</feature>
<accession>A0A543IM77</accession>
<organism evidence="2 3">
    <name type="scientific">Actinomadura hallensis</name>
    <dbReference type="NCBI Taxonomy" id="337895"/>
    <lineage>
        <taxon>Bacteria</taxon>
        <taxon>Bacillati</taxon>
        <taxon>Actinomycetota</taxon>
        <taxon>Actinomycetes</taxon>
        <taxon>Streptosporangiales</taxon>
        <taxon>Thermomonosporaceae</taxon>
        <taxon>Actinomadura</taxon>
    </lineage>
</organism>
<evidence type="ECO:0000256" key="1">
    <source>
        <dbReference type="SAM" id="MobiDB-lite"/>
    </source>
</evidence>
<dbReference type="OrthoDB" id="3482397at2"/>
<dbReference type="RefSeq" id="WP_141973275.1">
    <property type="nucleotide sequence ID" value="NZ_VFPO01000001.1"/>
</dbReference>
<sequence length="293" mass="29803">MKRRTDRAIAIAAVTAVAVVPTAIVMAVQVGGGSEGDRGSSPASAAMAQGDPADPNGTATGVVTPGASAAPGAGQGAPGAGAGSGAPGRPAGGAFANLPTAPPQPGPNLHAFTRKTDVKVTIGSDGDYKHATETASFTLWPKFAMSATGVTQTMKDGELTKVTQKVIVSGDTLKGFDGEKWTQSKLTAAQLHALQTESDPRQFTFMIGTLPGVQASEPEGSGRTQFTARTTMGGLYPFLPRDAAAAIREWVPADTGCGLDLWADSEARPTWIGLNAQAPGAAFNGSMTFGDYR</sequence>
<dbReference type="EMBL" id="VFPO01000001">
    <property type="protein sequence ID" value="TQM71682.1"/>
    <property type="molecule type" value="Genomic_DNA"/>
</dbReference>
<dbReference type="Proteomes" id="UP000316706">
    <property type="component" value="Unassembled WGS sequence"/>
</dbReference>
<comment type="caution">
    <text evidence="2">The sequence shown here is derived from an EMBL/GenBank/DDBJ whole genome shotgun (WGS) entry which is preliminary data.</text>
</comment>
<name>A0A543IM77_9ACTN</name>
<evidence type="ECO:0000313" key="2">
    <source>
        <dbReference type="EMBL" id="TQM71682.1"/>
    </source>
</evidence>
<proteinExistence type="predicted"/>
<reference evidence="2 3" key="1">
    <citation type="submission" date="2019-06" db="EMBL/GenBank/DDBJ databases">
        <title>Sequencing the genomes of 1000 actinobacteria strains.</title>
        <authorList>
            <person name="Klenk H.-P."/>
        </authorList>
    </citation>
    <scope>NUCLEOTIDE SEQUENCE [LARGE SCALE GENOMIC DNA]</scope>
    <source>
        <strain evidence="2 3">DSM 45043</strain>
    </source>
</reference>
<gene>
    <name evidence="2" type="ORF">FHX41_5452</name>
</gene>
<protein>
    <submittedName>
        <fullName evidence="2">Uncharacterized protein</fullName>
    </submittedName>
</protein>
<feature type="compositionally biased region" description="Low complexity" evidence="1">
    <location>
        <begin position="87"/>
        <end position="96"/>
    </location>
</feature>
<feature type="region of interest" description="Disordered" evidence="1">
    <location>
        <begin position="31"/>
        <end position="111"/>
    </location>
</feature>